<feature type="transmembrane region" description="Helical" evidence="3">
    <location>
        <begin position="20"/>
        <end position="39"/>
    </location>
</feature>
<evidence type="ECO:0000256" key="2">
    <source>
        <dbReference type="ARBA" id="ARBA00022679"/>
    </source>
</evidence>
<name>L0IKM7_THETR</name>
<dbReference type="PANTHER" id="PTHR23416:SF23">
    <property type="entry name" value="ACETYLTRANSFERASE C18B11.09C-RELATED"/>
    <property type="match status" value="1"/>
</dbReference>
<dbReference type="Pfam" id="PF14602">
    <property type="entry name" value="Hexapep_2"/>
    <property type="match status" value="1"/>
</dbReference>
<evidence type="ECO:0000313" key="4">
    <source>
        <dbReference type="EMBL" id="AGB18537.1"/>
    </source>
</evidence>
<dbReference type="RefSeq" id="WP_015311228.1">
    <property type="nucleotide sequence ID" value="NC_019970.1"/>
</dbReference>
<keyword evidence="3" id="KW-1133">Transmembrane helix</keyword>
<proteinExistence type="inferred from homology"/>
<dbReference type="PATRIC" id="fig|698948.3.peg.855"/>
<dbReference type="NCBIfam" id="NF007797">
    <property type="entry name" value="PRK10502.1"/>
    <property type="match status" value="1"/>
</dbReference>
<reference evidence="4 5" key="1">
    <citation type="submission" date="2012-03" db="EMBL/GenBank/DDBJ databases">
        <title>Complete sequence of chromosome of Thermoanaerobacterium thermosaccharolyticum M0795.</title>
        <authorList>
            <consortium name="US DOE Joint Genome Institute"/>
            <person name="Lucas S."/>
            <person name="Han J."/>
            <person name="Lapidus A."/>
            <person name="Cheng J.-F."/>
            <person name="Goodwin L."/>
            <person name="Pitluck S."/>
            <person name="Peters L."/>
            <person name="Teshima H."/>
            <person name="Detter J.C."/>
            <person name="Han C."/>
            <person name="Tapia R."/>
            <person name="Land M."/>
            <person name="Hauser L."/>
            <person name="Kyrpides N."/>
            <person name="Ivanova N."/>
            <person name="Pagani I."/>
            <person name="Feinberg L."/>
            <person name="Folden J."/>
            <person name="Hogsett D."/>
            <person name="Shaw J."/>
            <person name="Woyke T."/>
        </authorList>
    </citation>
    <scope>NUCLEOTIDE SEQUENCE [LARGE SCALE GENOMIC DNA]</scope>
    <source>
        <strain evidence="4 5">M0795</strain>
    </source>
</reference>
<dbReference type="KEGG" id="tto:Thethe_00864"/>
<dbReference type="CDD" id="cd05825">
    <property type="entry name" value="LbH_wcaF_like"/>
    <property type="match status" value="1"/>
</dbReference>
<dbReference type="InterPro" id="IPR001451">
    <property type="entry name" value="Hexapep"/>
</dbReference>
<dbReference type="AlphaFoldDB" id="L0IKM7"/>
<evidence type="ECO:0000256" key="1">
    <source>
        <dbReference type="ARBA" id="ARBA00007274"/>
    </source>
</evidence>
<dbReference type="InterPro" id="IPR011004">
    <property type="entry name" value="Trimer_LpxA-like_sf"/>
</dbReference>
<sequence length="186" mass="21510">MQSKIDLSKYDQSWYSRGRPNWYILFWWFIQGTIFRYSIHNMYGFRRFILRLFGAKVGRNVLIRPDAKFYYPWNVEIGDNSWIGDNVYFYSLDKIIVGSNCVVSQNTYLNTGAHDIADPHFGLITKPIVIKDGAWICANTFINLGVTIGYNTVIGAMSNVTKDMPDNMVCVGNPCKPLKLREIRDK</sequence>
<dbReference type="PANTHER" id="PTHR23416">
    <property type="entry name" value="SIALIC ACID SYNTHASE-RELATED"/>
    <property type="match status" value="1"/>
</dbReference>
<dbReference type="SUPFAM" id="SSF51161">
    <property type="entry name" value="Trimeric LpxA-like enzymes"/>
    <property type="match status" value="1"/>
</dbReference>
<dbReference type="Gene3D" id="2.160.10.10">
    <property type="entry name" value="Hexapeptide repeat proteins"/>
    <property type="match status" value="1"/>
</dbReference>
<protein>
    <submittedName>
        <fullName evidence="4">Acetyltransferase (Isoleucine patch superfamily)</fullName>
    </submittedName>
</protein>
<dbReference type="GO" id="GO:0008374">
    <property type="term" value="F:O-acyltransferase activity"/>
    <property type="evidence" value="ECO:0007669"/>
    <property type="project" value="TreeGrafter"/>
</dbReference>
<dbReference type="InterPro" id="IPR051159">
    <property type="entry name" value="Hexapeptide_acetyltransf"/>
</dbReference>
<evidence type="ECO:0000313" key="5">
    <source>
        <dbReference type="Proteomes" id="UP000010845"/>
    </source>
</evidence>
<dbReference type="HOGENOM" id="CLU_051638_7_2_9"/>
<comment type="similarity">
    <text evidence="1">Belongs to the transferase hexapeptide repeat family.</text>
</comment>
<accession>L0IKM7</accession>
<dbReference type="Proteomes" id="UP000010845">
    <property type="component" value="Chromosome"/>
</dbReference>
<keyword evidence="3" id="KW-0812">Transmembrane</keyword>
<dbReference type="EMBL" id="CP003066">
    <property type="protein sequence ID" value="AGB18537.1"/>
    <property type="molecule type" value="Genomic_DNA"/>
</dbReference>
<keyword evidence="2 4" id="KW-0808">Transferase</keyword>
<gene>
    <name evidence="4" type="ORF">Thethe_00864</name>
</gene>
<organism evidence="4 5">
    <name type="scientific">Thermoanaerobacterium thermosaccharolyticum M0795</name>
    <dbReference type="NCBI Taxonomy" id="698948"/>
    <lineage>
        <taxon>Bacteria</taxon>
        <taxon>Bacillati</taxon>
        <taxon>Bacillota</taxon>
        <taxon>Clostridia</taxon>
        <taxon>Thermoanaerobacterales</taxon>
        <taxon>Thermoanaerobacteraceae</taxon>
        <taxon>Thermoanaerobacterium</taxon>
    </lineage>
</organism>
<evidence type="ECO:0000256" key="3">
    <source>
        <dbReference type="SAM" id="Phobius"/>
    </source>
</evidence>
<keyword evidence="3" id="KW-0472">Membrane</keyword>
<dbReference type="GO" id="GO:0005829">
    <property type="term" value="C:cytosol"/>
    <property type="evidence" value="ECO:0007669"/>
    <property type="project" value="TreeGrafter"/>
</dbReference>